<evidence type="ECO:0000313" key="3">
    <source>
        <dbReference type="Proteomes" id="UP000518752"/>
    </source>
</evidence>
<keyword evidence="1" id="KW-0812">Transmembrane</keyword>
<keyword evidence="3" id="KW-1185">Reference proteome</keyword>
<organism evidence="2 3">
    <name type="scientific">Collybiopsis confluens</name>
    <dbReference type="NCBI Taxonomy" id="2823264"/>
    <lineage>
        <taxon>Eukaryota</taxon>
        <taxon>Fungi</taxon>
        <taxon>Dikarya</taxon>
        <taxon>Basidiomycota</taxon>
        <taxon>Agaricomycotina</taxon>
        <taxon>Agaricomycetes</taxon>
        <taxon>Agaricomycetidae</taxon>
        <taxon>Agaricales</taxon>
        <taxon>Marasmiineae</taxon>
        <taxon>Omphalotaceae</taxon>
        <taxon>Collybiopsis</taxon>
    </lineage>
</organism>
<dbReference type="Proteomes" id="UP000518752">
    <property type="component" value="Unassembled WGS sequence"/>
</dbReference>
<dbReference type="AlphaFoldDB" id="A0A8H5LRL8"/>
<dbReference type="OrthoDB" id="3351993at2759"/>
<gene>
    <name evidence="2" type="ORF">D9757_011927</name>
</gene>
<dbReference type="EMBL" id="JAACJN010000148">
    <property type="protein sequence ID" value="KAF5366864.1"/>
    <property type="molecule type" value="Genomic_DNA"/>
</dbReference>
<reference evidence="2 3" key="1">
    <citation type="journal article" date="2020" name="ISME J.">
        <title>Uncovering the hidden diversity of litter-decomposition mechanisms in mushroom-forming fungi.</title>
        <authorList>
            <person name="Floudas D."/>
            <person name="Bentzer J."/>
            <person name="Ahren D."/>
            <person name="Johansson T."/>
            <person name="Persson P."/>
            <person name="Tunlid A."/>
        </authorList>
    </citation>
    <scope>NUCLEOTIDE SEQUENCE [LARGE SCALE GENOMIC DNA]</scope>
    <source>
        <strain evidence="2 3">CBS 406.79</strain>
    </source>
</reference>
<sequence length="175" mass="19377">MDSNTHSSFHPLTTIPAYTGALNAGLTALVVANILFIIDIEKTLQNVVTESGEDEWGFGQVLALLLLVLPLRDTWNAFNDIQANLLGGQEQFNRLFLQSSRAKLDFAALQKLMEEKGAKTGGDSLGRVENGCSTHFQIAAYYGKLDLLQFLRKMEVAIDPHGERYQLYRNDASAD</sequence>
<evidence type="ECO:0000313" key="2">
    <source>
        <dbReference type="EMBL" id="KAF5366864.1"/>
    </source>
</evidence>
<evidence type="ECO:0000256" key="1">
    <source>
        <dbReference type="SAM" id="Phobius"/>
    </source>
</evidence>
<protein>
    <submittedName>
        <fullName evidence="2">Uncharacterized protein</fullName>
    </submittedName>
</protein>
<keyword evidence="1" id="KW-0472">Membrane</keyword>
<name>A0A8H5LRL8_9AGAR</name>
<keyword evidence="1" id="KW-1133">Transmembrane helix</keyword>
<accession>A0A8H5LRL8</accession>
<feature type="transmembrane region" description="Helical" evidence="1">
    <location>
        <begin position="20"/>
        <end position="38"/>
    </location>
</feature>
<proteinExistence type="predicted"/>
<comment type="caution">
    <text evidence="2">The sequence shown here is derived from an EMBL/GenBank/DDBJ whole genome shotgun (WGS) entry which is preliminary data.</text>
</comment>